<comment type="caution">
    <text evidence="1">The sequence shown here is derived from an EMBL/GenBank/DDBJ whole genome shotgun (WGS) entry which is preliminary data.</text>
</comment>
<reference evidence="1" key="1">
    <citation type="journal article" date="2022" name="bioRxiv">
        <title>Sequencing and chromosome-scale assembly of the giantPleurodeles waltlgenome.</title>
        <authorList>
            <person name="Brown T."/>
            <person name="Elewa A."/>
            <person name="Iarovenko S."/>
            <person name="Subramanian E."/>
            <person name="Araus A.J."/>
            <person name="Petzold A."/>
            <person name="Susuki M."/>
            <person name="Suzuki K.-i.T."/>
            <person name="Hayashi T."/>
            <person name="Toyoda A."/>
            <person name="Oliveira C."/>
            <person name="Osipova E."/>
            <person name="Leigh N.D."/>
            <person name="Simon A."/>
            <person name="Yun M.H."/>
        </authorList>
    </citation>
    <scope>NUCLEOTIDE SEQUENCE</scope>
    <source>
        <strain evidence="1">20211129_DDA</strain>
        <tissue evidence="1">Liver</tissue>
    </source>
</reference>
<protein>
    <submittedName>
        <fullName evidence="1">Uncharacterized protein</fullName>
    </submittedName>
</protein>
<keyword evidence="2" id="KW-1185">Reference proteome</keyword>
<dbReference type="EMBL" id="JANPWB010000009">
    <property type="protein sequence ID" value="KAJ1156034.1"/>
    <property type="molecule type" value="Genomic_DNA"/>
</dbReference>
<evidence type="ECO:0000313" key="2">
    <source>
        <dbReference type="Proteomes" id="UP001066276"/>
    </source>
</evidence>
<sequence length="156" mass="16384">MRWPHAGVRTGTAGPQTVSWRLHRRTIRCLSTLRAASSTQTSNTHPAQMEANYTSNTQENRQCTLAPRDLSTSHRPLPSAADGLPPADTVRGSASGVQGSGDAGAACASVVPINFQVETTTLSRIKQALRSGAALCPGATKPLHRVDSALSPSRCA</sequence>
<name>A0AAV7RXT7_PLEWA</name>
<organism evidence="1 2">
    <name type="scientific">Pleurodeles waltl</name>
    <name type="common">Iberian ribbed newt</name>
    <dbReference type="NCBI Taxonomy" id="8319"/>
    <lineage>
        <taxon>Eukaryota</taxon>
        <taxon>Metazoa</taxon>
        <taxon>Chordata</taxon>
        <taxon>Craniata</taxon>
        <taxon>Vertebrata</taxon>
        <taxon>Euteleostomi</taxon>
        <taxon>Amphibia</taxon>
        <taxon>Batrachia</taxon>
        <taxon>Caudata</taxon>
        <taxon>Salamandroidea</taxon>
        <taxon>Salamandridae</taxon>
        <taxon>Pleurodelinae</taxon>
        <taxon>Pleurodeles</taxon>
    </lineage>
</organism>
<dbReference type="AlphaFoldDB" id="A0AAV7RXT7"/>
<gene>
    <name evidence="1" type="ORF">NDU88_008759</name>
</gene>
<dbReference type="Proteomes" id="UP001066276">
    <property type="component" value="Chromosome 5"/>
</dbReference>
<evidence type="ECO:0000313" key="1">
    <source>
        <dbReference type="EMBL" id="KAJ1156034.1"/>
    </source>
</evidence>
<accession>A0AAV7RXT7</accession>
<proteinExistence type="predicted"/>